<feature type="domain" description="Zn(2)-C6 fungal-type" evidence="5">
    <location>
        <begin position="26"/>
        <end position="53"/>
    </location>
</feature>
<dbReference type="EMBL" id="JAVHNQ010000003">
    <property type="protein sequence ID" value="KAK6352923.1"/>
    <property type="molecule type" value="Genomic_DNA"/>
</dbReference>
<organism evidence="6 7">
    <name type="scientific">Orbilia brochopaga</name>
    <dbReference type="NCBI Taxonomy" id="3140254"/>
    <lineage>
        <taxon>Eukaryota</taxon>
        <taxon>Fungi</taxon>
        <taxon>Dikarya</taxon>
        <taxon>Ascomycota</taxon>
        <taxon>Pezizomycotina</taxon>
        <taxon>Orbiliomycetes</taxon>
        <taxon>Orbiliales</taxon>
        <taxon>Orbiliaceae</taxon>
        <taxon>Orbilia</taxon>
    </lineage>
</organism>
<keyword evidence="4" id="KW-0472">Membrane</keyword>
<keyword evidence="4" id="KW-1133">Transmembrane helix</keyword>
<dbReference type="SUPFAM" id="SSF57701">
    <property type="entry name" value="Zn2/Cys6 DNA-binding domain"/>
    <property type="match status" value="1"/>
</dbReference>
<dbReference type="Pfam" id="PF00172">
    <property type="entry name" value="Zn_clus"/>
    <property type="match status" value="1"/>
</dbReference>
<feature type="compositionally biased region" description="Polar residues" evidence="3">
    <location>
        <begin position="125"/>
        <end position="144"/>
    </location>
</feature>
<dbReference type="InterPro" id="IPR001138">
    <property type="entry name" value="Zn2Cys6_DnaBD"/>
</dbReference>
<feature type="region of interest" description="Disordered" evidence="3">
    <location>
        <begin position="104"/>
        <end position="150"/>
    </location>
</feature>
<feature type="transmembrane region" description="Helical" evidence="4">
    <location>
        <begin position="568"/>
        <end position="590"/>
    </location>
</feature>
<dbReference type="PANTHER" id="PTHR46910">
    <property type="entry name" value="TRANSCRIPTION FACTOR PDR1"/>
    <property type="match status" value="1"/>
</dbReference>
<evidence type="ECO:0000256" key="1">
    <source>
        <dbReference type="ARBA" id="ARBA00022723"/>
    </source>
</evidence>
<dbReference type="GO" id="GO:0003677">
    <property type="term" value="F:DNA binding"/>
    <property type="evidence" value="ECO:0007669"/>
    <property type="project" value="InterPro"/>
</dbReference>
<evidence type="ECO:0000256" key="4">
    <source>
        <dbReference type="SAM" id="Phobius"/>
    </source>
</evidence>
<dbReference type="CDD" id="cd12148">
    <property type="entry name" value="fungal_TF_MHR"/>
    <property type="match status" value="1"/>
</dbReference>
<dbReference type="PROSITE" id="PS00463">
    <property type="entry name" value="ZN2_CY6_FUNGAL_1"/>
    <property type="match status" value="1"/>
</dbReference>
<dbReference type="GO" id="GO:0008270">
    <property type="term" value="F:zinc ion binding"/>
    <property type="evidence" value="ECO:0007669"/>
    <property type="project" value="InterPro"/>
</dbReference>
<evidence type="ECO:0000313" key="7">
    <source>
        <dbReference type="Proteomes" id="UP001375240"/>
    </source>
</evidence>
<dbReference type="PROSITE" id="PS50048">
    <property type="entry name" value="ZN2_CY6_FUNGAL_2"/>
    <property type="match status" value="1"/>
</dbReference>
<sequence length="740" mass="81471">MAHLSADGSGAGPSMGAALANVLTQACENCRRRKVKCNRQDPCSNCLTSNLECRPAKRVVEHRPRVVLSSNYQRSIDEINSRLISIEHLVKNLSISDPVRDRLPDYRKPKGEAATSAAATIPGPTYSSTPSDGLPSTNAQTPAQASFEGDSSFATQTVLAGELAGISASRSQQSMEILDALSSLKDMMNTSSVDDGLDDLWFEADEKPRGLPAMELLPPQFVLSLLKRLKDYCNKLTTDKHSENQSIQYIAYVVNNENALEKLCQAVYFPTEPVTLGQLTNMHGLLFFLLQECVAVEDPIMAEWDAIGFMRICEKNLHIGCQSYEVLAVPTLDNIKALVMGIVFAQFNSKPLLAWTLCSAAAKHLFSLGFHRERSLKGDPPQLANEKRHIFWSVYGVDKNLSLNLGRASNFPDYDIDTEYFSISENDRIALWDHAAFKFVFLSRVQGQVYDKLYSATALKKSQAERHSIIASIDAELRPWLEDWRSIEESCRSILPPDQFDLFFGPMEIIYYALQTTLHRAASMGEGTRTTEITAACFEAATAGMRSQIDEFLPKFMSRYTPNQRAAYVSWILLYTSFTPLIVVFLHAIASNSASDVKLLHDFLDSIEPISGVSKDCRRLCEVTKVFCRVAKALVEGQQQHLHAPLALGTYSHTSNTLLLPQSQDMAGLGGGVEGRYDGGGGGGGAGVGGQLPDIFMQDIDGVSGWSEESVEAMSTFFGNWMGSSGPIVDMLNLDFSSCF</sequence>
<reference evidence="6 7" key="1">
    <citation type="submission" date="2019-10" db="EMBL/GenBank/DDBJ databases">
        <authorList>
            <person name="Palmer J.M."/>
        </authorList>
    </citation>
    <scope>NUCLEOTIDE SEQUENCE [LARGE SCALE GENOMIC DNA]</scope>
    <source>
        <strain evidence="6 7">TWF696</strain>
    </source>
</reference>
<keyword evidence="7" id="KW-1185">Reference proteome</keyword>
<proteinExistence type="predicted"/>
<dbReference type="PANTHER" id="PTHR46910:SF5">
    <property type="entry name" value="ZN(II)2CYS6 TRANSCRIPTION FACTOR (EUROFUNG)"/>
    <property type="match status" value="1"/>
</dbReference>
<evidence type="ECO:0000259" key="5">
    <source>
        <dbReference type="PROSITE" id="PS50048"/>
    </source>
</evidence>
<comment type="caution">
    <text evidence="6">The sequence shown here is derived from an EMBL/GenBank/DDBJ whole genome shotgun (WGS) entry which is preliminary data.</text>
</comment>
<dbReference type="SMART" id="SM00066">
    <property type="entry name" value="GAL4"/>
    <property type="match status" value="1"/>
</dbReference>
<dbReference type="Proteomes" id="UP001375240">
    <property type="component" value="Unassembled WGS sequence"/>
</dbReference>
<keyword evidence="2" id="KW-0539">Nucleus</keyword>
<dbReference type="InterPro" id="IPR050987">
    <property type="entry name" value="AtrR-like"/>
</dbReference>
<keyword evidence="1" id="KW-0479">Metal-binding</keyword>
<evidence type="ECO:0000256" key="2">
    <source>
        <dbReference type="ARBA" id="ARBA00023242"/>
    </source>
</evidence>
<evidence type="ECO:0000313" key="6">
    <source>
        <dbReference type="EMBL" id="KAK6352923.1"/>
    </source>
</evidence>
<dbReference type="InterPro" id="IPR036864">
    <property type="entry name" value="Zn2-C6_fun-type_DNA-bd_sf"/>
</dbReference>
<protein>
    <recommendedName>
        <fullName evidence="5">Zn(2)-C6 fungal-type domain-containing protein</fullName>
    </recommendedName>
</protein>
<dbReference type="AlphaFoldDB" id="A0AAV9UZG8"/>
<dbReference type="SMART" id="SM00906">
    <property type="entry name" value="Fungal_trans"/>
    <property type="match status" value="1"/>
</dbReference>
<dbReference type="GO" id="GO:0000981">
    <property type="term" value="F:DNA-binding transcription factor activity, RNA polymerase II-specific"/>
    <property type="evidence" value="ECO:0007669"/>
    <property type="project" value="InterPro"/>
</dbReference>
<dbReference type="CDD" id="cd00067">
    <property type="entry name" value="GAL4"/>
    <property type="match status" value="1"/>
</dbReference>
<dbReference type="InterPro" id="IPR007219">
    <property type="entry name" value="XnlR_reg_dom"/>
</dbReference>
<keyword evidence="4" id="KW-0812">Transmembrane</keyword>
<evidence type="ECO:0000256" key="3">
    <source>
        <dbReference type="SAM" id="MobiDB-lite"/>
    </source>
</evidence>
<dbReference type="Gene3D" id="4.10.240.10">
    <property type="entry name" value="Zn(2)-C6 fungal-type DNA-binding domain"/>
    <property type="match status" value="1"/>
</dbReference>
<accession>A0AAV9UZG8</accession>
<gene>
    <name evidence="6" type="ORF">TWF696_004920</name>
</gene>
<name>A0AAV9UZG8_9PEZI</name>
<dbReference type="GO" id="GO:0006351">
    <property type="term" value="P:DNA-templated transcription"/>
    <property type="evidence" value="ECO:0007669"/>
    <property type="project" value="InterPro"/>
</dbReference>
<dbReference type="Pfam" id="PF04082">
    <property type="entry name" value="Fungal_trans"/>
    <property type="match status" value="1"/>
</dbReference>